<accession>A0ABS4PKR6</accession>
<proteinExistence type="inferred from homology"/>
<dbReference type="Pfam" id="PF00823">
    <property type="entry name" value="PPE"/>
    <property type="match status" value="1"/>
</dbReference>
<name>A0ABS4PKR6_9PSEU</name>
<dbReference type="SUPFAM" id="SSF140459">
    <property type="entry name" value="PE/PPE dimer-like"/>
    <property type="match status" value="1"/>
</dbReference>
<dbReference type="EMBL" id="JAGGMS010000001">
    <property type="protein sequence ID" value="MBP2179438.1"/>
    <property type="molecule type" value="Genomic_DNA"/>
</dbReference>
<evidence type="ECO:0000313" key="5">
    <source>
        <dbReference type="Proteomes" id="UP000741013"/>
    </source>
</evidence>
<organism evidence="4 5">
    <name type="scientific">Amycolatopsis magusensis</name>
    <dbReference type="NCBI Taxonomy" id="882444"/>
    <lineage>
        <taxon>Bacteria</taxon>
        <taxon>Bacillati</taxon>
        <taxon>Actinomycetota</taxon>
        <taxon>Actinomycetes</taxon>
        <taxon>Pseudonocardiales</taxon>
        <taxon>Pseudonocardiaceae</taxon>
        <taxon>Amycolatopsis</taxon>
    </lineage>
</organism>
<dbReference type="RefSeq" id="WP_209663148.1">
    <property type="nucleotide sequence ID" value="NZ_JAGGMS010000001.1"/>
</dbReference>
<protein>
    <submittedName>
        <fullName evidence="4">Uncharacterized protein YukE</fullName>
    </submittedName>
</protein>
<feature type="region of interest" description="Disordered" evidence="2">
    <location>
        <begin position="196"/>
        <end position="328"/>
    </location>
</feature>
<feature type="compositionally biased region" description="Polar residues" evidence="2">
    <location>
        <begin position="200"/>
        <end position="211"/>
    </location>
</feature>
<feature type="compositionally biased region" description="Pro residues" evidence="2">
    <location>
        <begin position="215"/>
        <end position="231"/>
    </location>
</feature>
<evidence type="ECO:0000256" key="1">
    <source>
        <dbReference type="ARBA" id="ARBA00010652"/>
    </source>
</evidence>
<evidence type="ECO:0000256" key="2">
    <source>
        <dbReference type="SAM" id="MobiDB-lite"/>
    </source>
</evidence>
<feature type="compositionally biased region" description="Low complexity" evidence="2">
    <location>
        <begin position="286"/>
        <end position="305"/>
    </location>
</feature>
<dbReference type="InterPro" id="IPR038332">
    <property type="entry name" value="PPE_sf"/>
</dbReference>
<feature type="region of interest" description="Disordered" evidence="2">
    <location>
        <begin position="1"/>
        <end position="24"/>
    </location>
</feature>
<comment type="caution">
    <text evidence="4">The sequence shown here is derived from an EMBL/GenBank/DDBJ whole genome shotgun (WGS) entry which is preliminary data.</text>
</comment>
<feature type="domain" description="PPE" evidence="3">
    <location>
        <begin position="57"/>
        <end position="192"/>
    </location>
</feature>
<evidence type="ECO:0000259" key="3">
    <source>
        <dbReference type="Pfam" id="PF00823"/>
    </source>
</evidence>
<sequence length="365" mass="37845">MNRPDEARCLPYPPPYPSEEPEPVAGDLGIPVDWLTYPHPELYTMVHEDVDLGGAQTVAATWATLGDKLTQIGAELRAAMAKASQGWTGASAEKTKETVERLAAWCDETGVRATEVCGCVTRQAENVRVAMNAMPEPRLTALPYPMPADGTAAMSFAGGPQLITDDEADRRGGDELHQRAADVMKQFQEETYEVYGTVPEFSTPTGEQISYRTPEVPPDEPTPSEPEPKTAPPDDSTGASGVTDSPVDGVIGGYASPSPSAPVPMVGGGGQVGGAMQDPIAGGRAGAHPGAPGPGVAPAAAAAAARGGGTGGMPMGAMPMGAGGQRQEDVEHKLPGYLQEEDNIFAADLKVAPPVLGEEGPRRRA</sequence>
<dbReference type="InterPro" id="IPR000030">
    <property type="entry name" value="PPE_dom"/>
</dbReference>
<dbReference type="Gene3D" id="1.20.1260.20">
    <property type="entry name" value="PPE superfamily"/>
    <property type="match status" value="1"/>
</dbReference>
<keyword evidence="5" id="KW-1185">Reference proteome</keyword>
<reference evidence="4 5" key="1">
    <citation type="submission" date="2021-03" db="EMBL/GenBank/DDBJ databases">
        <title>Sequencing the genomes of 1000 actinobacteria strains.</title>
        <authorList>
            <person name="Klenk H.-P."/>
        </authorList>
    </citation>
    <scope>NUCLEOTIDE SEQUENCE [LARGE SCALE GENOMIC DNA]</scope>
    <source>
        <strain evidence="4 5">DSM 45510</strain>
    </source>
</reference>
<dbReference type="Proteomes" id="UP000741013">
    <property type="component" value="Unassembled WGS sequence"/>
</dbReference>
<evidence type="ECO:0000313" key="4">
    <source>
        <dbReference type="EMBL" id="MBP2179438.1"/>
    </source>
</evidence>
<gene>
    <name evidence="4" type="ORF">JOM49_000964</name>
</gene>
<comment type="similarity">
    <text evidence="1">Belongs to the mycobacterial PPE family.</text>
</comment>